<dbReference type="AlphaFoldDB" id="A0A058Z7F9"/>
<reference evidence="2" key="1">
    <citation type="submission" date="2013-04" db="EMBL/GenBank/DDBJ databases">
        <title>The Genome Sequence of Fonticula alba ATCC 38817.</title>
        <authorList>
            <consortium name="The Broad Institute Genomics Platform"/>
            <person name="Russ C."/>
            <person name="Cuomo C."/>
            <person name="Burger G."/>
            <person name="Gray M.W."/>
            <person name="Holland P.W.H."/>
            <person name="King N."/>
            <person name="Lang F.B.F."/>
            <person name="Roger A.J."/>
            <person name="Ruiz-Trillo I."/>
            <person name="Brown M."/>
            <person name="Walker B."/>
            <person name="Young S."/>
            <person name="Zeng Q."/>
            <person name="Gargeya S."/>
            <person name="Fitzgerald M."/>
            <person name="Haas B."/>
            <person name="Abouelleil A."/>
            <person name="Allen A.W."/>
            <person name="Alvarado L."/>
            <person name="Arachchi H.M."/>
            <person name="Berlin A.M."/>
            <person name="Chapman S.B."/>
            <person name="Gainer-Dewar J."/>
            <person name="Goldberg J."/>
            <person name="Griggs A."/>
            <person name="Gujja S."/>
            <person name="Hansen M."/>
            <person name="Howarth C."/>
            <person name="Imamovic A."/>
            <person name="Ireland A."/>
            <person name="Larimer J."/>
            <person name="McCowan C."/>
            <person name="Murphy C."/>
            <person name="Pearson M."/>
            <person name="Poon T.W."/>
            <person name="Priest M."/>
            <person name="Roberts A."/>
            <person name="Saif S."/>
            <person name="Shea T."/>
            <person name="Sisk P."/>
            <person name="Sykes S."/>
            <person name="Wortman J."/>
            <person name="Nusbaum C."/>
            <person name="Birren B."/>
        </authorList>
    </citation>
    <scope>NUCLEOTIDE SEQUENCE [LARGE SCALE GENOMIC DNA]</scope>
    <source>
        <strain evidence="2">ATCC 38817</strain>
    </source>
</reference>
<evidence type="ECO:0000313" key="3">
    <source>
        <dbReference type="Proteomes" id="UP000030693"/>
    </source>
</evidence>
<sequence>REGQPPRTPPPPPPARRSIWPTLPPAKALPGGPPPEADRHDHAHPPAPGLRHPLSPCSWPPPRGQPRACKARCQARPTPLPLPPRGRRDRCKGGRHPNARSCPGWAAAPARPRRRHRRRRHTTGSGPMARRLALLAQARRRAALAPGPRPGHGHPLLAALAAPGRPPMPPRPPPHPGSLPPPQAGPRPCRARARTPGTLLHAAHIDAPGHAPARTNTHGRPWTFTSLCTHAHIHGRAQCVTRQGAQARGTRARGKCPALSAAPPGQPPTREPARLDDPFAATPSPQGSLLRPPQPHATRARAARMGTIHKPGRPTLLPAGEGPAPGAWH</sequence>
<feature type="region of interest" description="Disordered" evidence="1">
    <location>
        <begin position="250"/>
        <end position="329"/>
    </location>
</feature>
<proteinExistence type="predicted"/>
<feature type="compositionally biased region" description="Basic residues" evidence="1">
    <location>
        <begin position="85"/>
        <end position="98"/>
    </location>
</feature>
<accession>A0A058Z7F9</accession>
<feature type="compositionally biased region" description="Basic residues" evidence="1">
    <location>
        <begin position="111"/>
        <end position="122"/>
    </location>
</feature>
<name>A0A058Z7F9_FONAL</name>
<gene>
    <name evidence="2" type="ORF">H696_02546</name>
</gene>
<evidence type="ECO:0000313" key="2">
    <source>
        <dbReference type="EMBL" id="KCV70210.1"/>
    </source>
</evidence>
<feature type="region of interest" description="Disordered" evidence="1">
    <location>
        <begin position="144"/>
        <end position="190"/>
    </location>
</feature>
<evidence type="ECO:0000256" key="1">
    <source>
        <dbReference type="SAM" id="MobiDB-lite"/>
    </source>
</evidence>
<feature type="compositionally biased region" description="Pro residues" evidence="1">
    <location>
        <begin position="164"/>
        <end position="185"/>
    </location>
</feature>
<dbReference type="EMBL" id="KB932204">
    <property type="protein sequence ID" value="KCV70210.1"/>
    <property type="molecule type" value="Genomic_DNA"/>
</dbReference>
<feature type="compositionally biased region" description="Pro residues" evidence="1">
    <location>
        <begin position="1"/>
        <end position="15"/>
    </location>
</feature>
<feature type="region of interest" description="Disordered" evidence="1">
    <location>
        <begin position="1"/>
        <end position="129"/>
    </location>
</feature>
<protein>
    <submittedName>
        <fullName evidence="2">Uncharacterized protein</fullName>
    </submittedName>
</protein>
<feature type="non-terminal residue" evidence="2">
    <location>
        <position position="1"/>
    </location>
</feature>
<dbReference type="Proteomes" id="UP000030693">
    <property type="component" value="Unassembled WGS sequence"/>
</dbReference>
<keyword evidence="3" id="KW-1185">Reference proteome</keyword>
<organism evidence="2">
    <name type="scientific">Fonticula alba</name>
    <name type="common">Slime mold</name>
    <dbReference type="NCBI Taxonomy" id="691883"/>
    <lineage>
        <taxon>Eukaryota</taxon>
        <taxon>Rotosphaerida</taxon>
        <taxon>Fonticulaceae</taxon>
        <taxon>Fonticula</taxon>
    </lineage>
</organism>
<dbReference type="GeneID" id="20527271"/>
<dbReference type="RefSeq" id="XP_009494726.1">
    <property type="nucleotide sequence ID" value="XM_009496451.1"/>
</dbReference>
<feature type="compositionally biased region" description="Low complexity" evidence="1">
    <location>
        <begin position="153"/>
        <end position="163"/>
    </location>
</feature>